<dbReference type="Pfam" id="PF23186">
    <property type="entry name" value="DUF7059"/>
    <property type="match status" value="1"/>
</dbReference>
<keyword evidence="4" id="KW-0949">S-adenosyl-L-methionine</keyword>
<dbReference type="GO" id="GO:0032259">
    <property type="term" value="P:methylation"/>
    <property type="evidence" value="ECO:0007669"/>
    <property type="project" value="UniProtKB-KW"/>
</dbReference>
<dbReference type="InterPro" id="IPR055487">
    <property type="entry name" value="DUF7059"/>
</dbReference>
<feature type="domain" description="DUF7059" evidence="6">
    <location>
        <begin position="12"/>
        <end position="93"/>
    </location>
</feature>
<protein>
    <submittedName>
        <fullName evidence="8">Class I SAM-dependent methyltransferase</fullName>
    </submittedName>
</protein>
<dbReference type="PANTHER" id="PTHR45875:SF1">
    <property type="entry name" value="METHYLTRANSFERASE N6AMT1"/>
    <property type="match status" value="1"/>
</dbReference>
<reference evidence="8 9" key="1">
    <citation type="journal article" date="2019" name="Int. J. Syst. Evol. Microbiol.">
        <title>The Global Catalogue of Microorganisms (GCM) 10K type strain sequencing project: providing services to taxonomists for standard genome sequencing and annotation.</title>
        <authorList>
            <consortium name="The Broad Institute Genomics Platform"/>
            <consortium name="The Broad Institute Genome Sequencing Center for Infectious Disease"/>
            <person name="Wu L."/>
            <person name="Ma J."/>
        </authorList>
    </citation>
    <scope>NUCLEOTIDE SEQUENCE [LARGE SCALE GENOMIC DNA]</scope>
    <source>
        <strain evidence="8 9">JCM 15749</strain>
    </source>
</reference>
<dbReference type="PANTHER" id="PTHR45875">
    <property type="entry name" value="METHYLTRANSFERASE N6AMT1"/>
    <property type="match status" value="1"/>
</dbReference>
<dbReference type="InterPro" id="IPR056684">
    <property type="entry name" value="DUF7782"/>
</dbReference>
<sequence>MIERLRDRLAEVDFTVDAVGELLGPAAHAALLRNETTPARRATADGSALSTLVRLFQLQLPVPRESAERALPGSIADLVEVGLLGADGSDVHARADLRPYGDDDHDWWVVCDLTPGLDTQPVVVGPDHVLGISEASSSLARLTVRRDADRVLDLGTGCGVQALHLAGHSREVVATDVNPRALWAARLTTELNGVDADVRQGSLYEPVAGERFDLVVTNPPFVVSPPSDDRLVYRESDLPGDDVVRRIVAGAHHHLRPDGWCQVLASWMHTADRPWEERLQGWIEPTGLDAWVVQREVVDLPAYVEMWLADAGLRHRPDYVRRYDEWLSWFAEQGVEAMAFGWIDLRNAGREAPVVRTETWQHDVAGSMGPAVLAWADRVDALADADDVLAACWRQVPGLVQETFGPAGATDPEAIVLRLAEGPRRARQVDTVEAGLVGALDGELTAGQVLDALATLLERDADELRERYRPVVHDLVADGYLH</sequence>
<keyword evidence="9" id="KW-1185">Reference proteome</keyword>
<dbReference type="SUPFAM" id="SSF53335">
    <property type="entry name" value="S-adenosyl-L-methionine-dependent methyltransferases"/>
    <property type="match status" value="1"/>
</dbReference>
<feature type="domain" description="DUF7782" evidence="7">
    <location>
        <begin position="374"/>
        <end position="481"/>
    </location>
</feature>
<evidence type="ECO:0000259" key="6">
    <source>
        <dbReference type="Pfam" id="PF23186"/>
    </source>
</evidence>
<feature type="domain" description="Methyltransferase small" evidence="5">
    <location>
        <begin position="139"/>
        <end position="265"/>
    </location>
</feature>
<dbReference type="InterPro" id="IPR007848">
    <property type="entry name" value="Small_mtfrase_dom"/>
</dbReference>
<evidence type="ECO:0000256" key="3">
    <source>
        <dbReference type="ARBA" id="ARBA00022679"/>
    </source>
</evidence>
<name>A0ABN2W233_9ACTN</name>
<dbReference type="InterPro" id="IPR052190">
    <property type="entry name" value="Euk-Arch_PrmC-MTase"/>
</dbReference>
<evidence type="ECO:0000256" key="2">
    <source>
        <dbReference type="ARBA" id="ARBA00022603"/>
    </source>
</evidence>
<dbReference type="Proteomes" id="UP001501480">
    <property type="component" value="Unassembled WGS sequence"/>
</dbReference>
<dbReference type="GO" id="GO:0008168">
    <property type="term" value="F:methyltransferase activity"/>
    <property type="evidence" value="ECO:0007669"/>
    <property type="project" value="UniProtKB-KW"/>
</dbReference>
<dbReference type="PROSITE" id="PS00092">
    <property type="entry name" value="N6_MTASE"/>
    <property type="match status" value="1"/>
</dbReference>
<gene>
    <name evidence="8" type="ORF">GCM10009821_22690</name>
</gene>
<comment type="caution">
    <text evidence="8">The sequence shown here is derived from an EMBL/GenBank/DDBJ whole genome shotgun (WGS) entry which is preliminary data.</text>
</comment>
<accession>A0ABN2W233</accession>
<comment type="similarity">
    <text evidence="1">Belongs to the eukaryotic/archaeal PrmC-related family.</text>
</comment>
<dbReference type="CDD" id="cd02440">
    <property type="entry name" value="AdoMet_MTases"/>
    <property type="match status" value="1"/>
</dbReference>
<dbReference type="InterPro" id="IPR029063">
    <property type="entry name" value="SAM-dependent_MTases_sf"/>
</dbReference>
<dbReference type="Pfam" id="PF25004">
    <property type="entry name" value="DUF7782"/>
    <property type="match status" value="1"/>
</dbReference>
<keyword evidence="3" id="KW-0808">Transferase</keyword>
<evidence type="ECO:0000259" key="5">
    <source>
        <dbReference type="Pfam" id="PF05175"/>
    </source>
</evidence>
<evidence type="ECO:0000259" key="7">
    <source>
        <dbReference type="Pfam" id="PF25004"/>
    </source>
</evidence>
<keyword evidence="2 8" id="KW-0489">Methyltransferase</keyword>
<evidence type="ECO:0000313" key="8">
    <source>
        <dbReference type="EMBL" id="GAA2081500.1"/>
    </source>
</evidence>
<evidence type="ECO:0000313" key="9">
    <source>
        <dbReference type="Proteomes" id="UP001501480"/>
    </source>
</evidence>
<dbReference type="InterPro" id="IPR002052">
    <property type="entry name" value="DNA_methylase_N6_adenine_CS"/>
</dbReference>
<dbReference type="Gene3D" id="3.40.50.150">
    <property type="entry name" value="Vaccinia Virus protein VP39"/>
    <property type="match status" value="1"/>
</dbReference>
<dbReference type="Pfam" id="PF05175">
    <property type="entry name" value="MTS"/>
    <property type="match status" value="1"/>
</dbReference>
<proteinExistence type="inferred from homology"/>
<evidence type="ECO:0000256" key="4">
    <source>
        <dbReference type="ARBA" id="ARBA00022691"/>
    </source>
</evidence>
<evidence type="ECO:0000256" key="1">
    <source>
        <dbReference type="ARBA" id="ARBA00006149"/>
    </source>
</evidence>
<dbReference type="RefSeq" id="WP_344328514.1">
    <property type="nucleotide sequence ID" value="NZ_BAAAPY010000008.1"/>
</dbReference>
<organism evidence="8 9">
    <name type="scientific">Aeromicrobium halocynthiae</name>
    <dbReference type="NCBI Taxonomy" id="560557"/>
    <lineage>
        <taxon>Bacteria</taxon>
        <taxon>Bacillati</taxon>
        <taxon>Actinomycetota</taxon>
        <taxon>Actinomycetes</taxon>
        <taxon>Propionibacteriales</taxon>
        <taxon>Nocardioidaceae</taxon>
        <taxon>Aeromicrobium</taxon>
    </lineage>
</organism>
<dbReference type="EMBL" id="BAAAPY010000008">
    <property type="protein sequence ID" value="GAA2081500.1"/>
    <property type="molecule type" value="Genomic_DNA"/>
</dbReference>